<evidence type="ECO:0000313" key="7">
    <source>
        <dbReference type="EMBL" id="EFO83497.1"/>
    </source>
</evidence>
<feature type="transmembrane region" description="Helical" evidence="5">
    <location>
        <begin position="424"/>
        <end position="447"/>
    </location>
</feature>
<feature type="transmembrane region" description="Helical" evidence="5">
    <location>
        <begin position="193"/>
        <end position="210"/>
    </location>
</feature>
<dbReference type="InParanoid" id="E3LWM1"/>
<gene>
    <name evidence="7" type="ORF">CRE_02909</name>
</gene>
<dbReference type="STRING" id="31234.E3LWM1"/>
<dbReference type="GO" id="GO:0022857">
    <property type="term" value="F:transmembrane transporter activity"/>
    <property type="evidence" value="ECO:0007669"/>
    <property type="project" value="InterPro"/>
</dbReference>
<feature type="transmembrane region" description="Helical" evidence="5">
    <location>
        <begin position="284"/>
        <end position="302"/>
    </location>
</feature>
<dbReference type="Gene3D" id="1.20.1250.20">
    <property type="entry name" value="MFS general substrate transporter like domains"/>
    <property type="match status" value="1"/>
</dbReference>
<evidence type="ECO:0000256" key="4">
    <source>
        <dbReference type="ARBA" id="ARBA00023136"/>
    </source>
</evidence>
<organism evidence="8">
    <name type="scientific">Caenorhabditis remanei</name>
    <name type="common">Caenorhabditis vulgaris</name>
    <dbReference type="NCBI Taxonomy" id="31234"/>
    <lineage>
        <taxon>Eukaryota</taxon>
        <taxon>Metazoa</taxon>
        <taxon>Ecdysozoa</taxon>
        <taxon>Nematoda</taxon>
        <taxon>Chromadorea</taxon>
        <taxon>Rhabditida</taxon>
        <taxon>Rhabditina</taxon>
        <taxon>Rhabditomorpha</taxon>
        <taxon>Rhabditoidea</taxon>
        <taxon>Rhabditidae</taxon>
        <taxon>Peloderinae</taxon>
        <taxon>Caenorhabditis</taxon>
    </lineage>
</organism>
<proteinExistence type="predicted"/>
<feature type="transmembrane region" description="Helical" evidence="5">
    <location>
        <begin position="216"/>
        <end position="236"/>
    </location>
</feature>
<dbReference type="AlphaFoldDB" id="E3LWM1"/>
<evidence type="ECO:0000256" key="3">
    <source>
        <dbReference type="ARBA" id="ARBA00022989"/>
    </source>
</evidence>
<reference evidence="7" key="1">
    <citation type="submission" date="2007-07" db="EMBL/GenBank/DDBJ databases">
        <title>PCAP assembly of the Caenorhabditis remanei genome.</title>
        <authorList>
            <consortium name="The Caenorhabditis remanei Sequencing Consortium"/>
            <person name="Wilson R.K."/>
        </authorList>
    </citation>
    <scope>NUCLEOTIDE SEQUENCE [LARGE SCALE GENOMIC DNA]</scope>
    <source>
        <strain evidence="7">PB4641</strain>
    </source>
</reference>
<feature type="transmembrane region" description="Helical" evidence="5">
    <location>
        <begin position="322"/>
        <end position="346"/>
    </location>
</feature>
<protein>
    <recommendedName>
        <fullName evidence="6">Major facilitator superfamily (MFS) profile domain-containing protein</fullName>
    </recommendedName>
</protein>
<dbReference type="SUPFAM" id="SSF103473">
    <property type="entry name" value="MFS general substrate transporter"/>
    <property type="match status" value="1"/>
</dbReference>
<keyword evidence="2 5" id="KW-0812">Transmembrane</keyword>
<dbReference type="PROSITE" id="PS50850">
    <property type="entry name" value="MFS"/>
    <property type="match status" value="1"/>
</dbReference>
<feature type="transmembrane region" description="Helical" evidence="5">
    <location>
        <begin position="151"/>
        <end position="173"/>
    </location>
</feature>
<dbReference type="PANTHER" id="PTHR24064">
    <property type="entry name" value="SOLUTE CARRIER FAMILY 22 MEMBER"/>
    <property type="match status" value="1"/>
</dbReference>
<feature type="transmembrane region" description="Helical" evidence="5">
    <location>
        <begin position="127"/>
        <end position="145"/>
    </location>
</feature>
<dbReference type="Pfam" id="PF00083">
    <property type="entry name" value="Sugar_tr"/>
    <property type="match status" value="1"/>
</dbReference>
<accession>E3LWM1</accession>
<keyword evidence="3 5" id="KW-1133">Transmembrane helix</keyword>
<dbReference type="OrthoDB" id="3936150at2759"/>
<feature type="transmembrane region" description="Helical" evidence="5">
    <location>
        <begin position="389"/>
        <end position="412"/>
    </location>
</feature>
<dbReference type="OMA" id="YACQLIF"/>
<name>E3LWM1_CAERE</name>
<evidence type="ECO:0000256" key="2">
    <source>
        <dbReference type="ARBA" id="ARBA00022692"/>
    </source>
</evidence>
<dbReference type="HOGENOM" id="CLU_001265_33_8_1"/>
<feature type="transmembrane region" description="Helical" evidence="5">
    <location>
        <begin position="97"/>
        <end position="115"/>
    </location>
</feature>
<feature type="domain" description="Major facilitator superfamily (MFS) profile" evidence="6">
    <location>
        <begin position="56"/>
        <end position="477"/>
    </location>
</feature>
<evidence type="ECO:0000256" key="5">
    <source>
        <dbReference type="SAM" id="Phobius"/>
    </source>
</evidence>
<feature type="transmembrane region" description="Helical" evidence="5">
    <location>
        <begin position="12"/>
        <end position="34"/>
    </location>
</feature>
<comment type="subcellular location">
    <subcellularLocation>
        <location evidence="1">Membrane</location>
        <topology evidence="1">Multi-pass membrane protein</topology>
    </subcellularLocation>
</comment>
<keyword evidence="8" id="KW-1185">Reference proteome</keyword>
<evidence type="ECO:0000259" key="6">
    <source>
        <dbReference type="PROSITE" id="PS50850"/>
    </source>
</evidence>
<dbReference type="Proteomes" id="UP000008281">
    <property type="component" value="Unassembled WGS sequence"/>
</dbReference>
<dbReference type="GO" id="GO:0016020">
    <property type="term" value="C:membrane"/>
    <property type="evidence" value="ECO:0007669"/>
    <property type="project" value="UniProtKB-SubCell"/>
</dbReference>
<keyword evidence="4 5" id="KW-0472">Membrane</keyword>
<sequence length="507" mass="56896">MSSFLNINRFHILCFILWQFGLFYACQLIFPIFYNFHPGLSCEDSGFQFSKPKCKLSKVEICSELTANCSNWLIEPAPFHSMVQDFKMFCGSKAYDAAWIATIQFIGALVGALVYGHLGDYFGRKPVSFVGISIGIIFGVASGFAPTWQLFATFLFICGTSVACIMVVFYAYILEFIEPQQRVFIRSFFNWGYARLVFTLVCFICGYWRSTAIATSLLALPILPVLLVLPESPKWYATKKRFREMKEAERKVAWLSGIPYVEKEDRKEEKSEEKDTKLYTIRDLFTTWPIAYSTIVVGSLWFSTSVSSFGADLNSGNLAGNFYLSQFVSAAAIALSKISIFLLDMFVPSFNRQRLHQVPQIIMIACYTAIMALMITPDTDCSSEGSRNLAIIIINIIGASFIELTWDACYLVAAEIFPTRIRTIGIGTCSLLARTGALLAPQMAYLSDIYRPIPYAIVCSIGTISLLISCFFLPDTKGVDLAALDETIQEEKREDDDIQITVDENLA</sequence>
<evidence type="ECO:0000313" key="8">
    <source>
        <dbReference type="Proteomes" id="UP000008281"/>
    </source>
</evidence>
<dbReference type="EMBL" id="DS268417">
    <property type="protein sequence ID" value="EFO83497.1"/>
    <property type="molecule type" value="Genomic_DNA"/>
</dbReference>
<dbReference type="FunCoup" id="E3LWM1">
    <property type="interactions" value="143"/>
</dbReference>
<dbReference type="InterPro" id="IPR036259">
    <property type="entry name" value="MFS_trans_sf"/>
</dbReference>
<dbReference type="eggNOG" id="KOG0255">
    <property type="taxonomic scope" value="Eukaryota"/>
</dbReference>
<dbReference type="InterPro" id="IPR020846">
    <property type="entry name" value="MFS_dom"/>
</dbReference>
<evidence type="ECO:0000256" key="1">
    <source>
        <dbReference type="ARBA" id="ARBA00004141"/>
    </source>
</evidence>
<feature type="transmembrane region" description="Helical" evidence="5">
    <location>
        <begin position="358"/>
        <end position="377"/>
    </location>
</feature>
<feature type="transmembrane region" description="Helical" evidence="5">
    <location>
        <begin position="453"/>
        <end position="473"/>
    </location>
</feature>
<dbReference type="InterPro" id="IPR005828">
    <property type="entry name" value="MFS_sugar_transport-like"/>
</dbReference>